<feature type="region of interest" description="Disordered" evidence="1">
    <location>
        <begin position="79"/>
        <end position="277"/>
    </location>
</feature>
<comment type="caution">
    <text evidence="2">The sequence shown here is derived from an EMBL/GenBank/DDBJ whole genome shotgun (WGS) entry which is preliminary data.</text>
</comment>
<feature type="compositionally biased region" description="Basic residues" evidence="1">
    <location>
        <begin position="199"/>
        <end position="210"/>
    </location>
</feature>
<feature type="compositionally biased region" description="Polar residues" evidence="1">
    <location>
        <begin position="128"/>
        <end position="148"/>
    </location>
</feature>
<evidence type="ECO:0000313" key="3">
    <source>
        <dbReference type="Proteomes" id="UP001182556"/>
    </source>
</evidence>
<dbReference type="EMBL" id="JAODAN010000002">
    <property type="protein sequence ID" value="KAK1926799.1"/>
    <property type="molecule type" value="Genomic_DNA"/>
</dbReference>
<proteinExistence type="predicted"/>
<feature type="compositionally biased region" description="Low complexity" evidence="1">
    <location>
        <begin position="609"/>
        <end position="621"/>
    </location>
</feature>
<organism evidence="2 3">
    <name type="scientific">Papiliotrema laurentii</name>
    <name type="common">Cryptococcus laurentii</name>
    <dbReference type="NCBI Taxonomy" id="5418"/>
    <lineage>
        <taxon>Eukaryota</taxon>
        <taxon>Fungi</taxon>
        <taxon>Dikarya</taxon>
        <taxon>Basidiomycota</taxon>
        <taxon>Agaricomycotina</taxon>
        <taxon>Tremellomycetes</taxon>
        <taxon>Tremellales</taxon>
        <taxon>Rhynchogastremaceae</taxon>
        <taxon>Papiliotrema</taxon>
    </lineage>
</organism>
<feature type="region of interest" description="Disordered" evidence="1">
    <location>
        <begin position="305"/>
        <end position="419"/>
    </location>
</feature>
<feature type="region of interest" description="Disordered" evidence="1">
    <location>
        <begin position="43"/>
        <end position="67"/>
    </location>
</feature>
<feature type="compositionally biased region" description="Low complexity" evidence="1">
    <location>
        <begin position="93"/>
        <end position="106"/>
    </location>
</feature>
<feature type="compositionally biased region" description="Basic and acidic residues" evidence="1">
    <location>
        <begin position="340"/>
        <end position="360"/>
    </location>
</feature>
<feature type="compositionally biased region" description="Basic and acidic residues" evidence="1">
    <location>
        <begin position="163"/>
        <end position="180"/>
    </location>
</feature>
<feature type="compositionally biased region" description="Polar residues" evidence="1">
    <location>
        <begin position="545"/>
        <end position="565"/>
    </location>
</feature>
<name>A0AAD9L8Y7_PAPLA</name>
<evidence type="ECO:0000256" key="1">
    <source>
        <dbReference type="SAM" id="MobiDB-lite"/>
    </source>
</evidence>
<feature type="compositionally biased region" description="Polar residues" evidence="1">
    <location>
        <begin position="510"/>
        <end position="519"/>
    </location>
</feature>
<feature type="compositionally biased region" description="Polar residues" evidence="1">
    <location>
        <begin position="386"/>
        <end position="404"/>
    </location>
</feature>
<accession>A0AAD9L8Y7</accession>
<sequence>MMALDSAQRAVPSWDDQIVPTLRKRTCPTSPFLTCETILPSPFRSARPLGASERSCPHSRSVDHSSRIGLESESAYLSSRLSSSQFHDHTGHSPSPSYGSPGLSSGDEGFGAGTTSQRSHNTPRREVATQSRIPVATSSRTRTKSSPFASPAGSPDPSCTPRAESRGRRDRDPGPSRLDGDLVSDTNGDGEEDHSPSKIPRRPRPTRPRSKSQLAPRTKFVDTDSHPPLPAPSSSIPRPSASRRGSSPSKPDFTRSPRSPASGFEYDDLDRSPSPELPHAKVVEGLVKNELPPFAIFPDDAMRIAERGHDLDDESDGEYGEDGRMAAGALSRSVGGLSSEDTRRRSLSKRPDARSEHEPEAIVASANRSKQTETGLGLPSGAARRTSGQNRSTSSKPAQLSLNSPLDGHGGVTVSTPRSASLNMLSSSAGMSSSTSSSRLGVAAHLVPPENAYTPPKGANWDEVLLPTVAKKLGMNEPASVERAGDEGDLAVEWDRDGTPVKWVKRGVLGNSQRVNTRPNFADSPPSGPPAFSPTFEPSPDNPLRYQTSFNTLAPSPSRHNSQGNGMRHKDPTEEFELGQLPSPIRTTQGAQTSIHREPSGMDRSNLESTSTGTTESASVSRRPSFMRRITQQSSRASLRTAAANQLWATSNGQPVFAGEAQQGSLRYRPGQGQGWDQESRHFDGSNNYFDTARPGTRPVAGSRGSSNIIIEAAAGRPNTGRGGLGDVSGRDQAPGKKGKKAGHGKGEDVEGGCGCVVM</sequence>
<reference evidence="2" key="1">
    <citation type="submission" date="2023-02" db="EMBL/GenBank/DDBJ databases">
        <title>Identification and recombinant expression of a fungal hydrolase from Papiliotrema laurentii that hydrolyzes apple cutin and clears colloidal polyester polyurethane.</title>
        <authorList>
            <consortium name="DOE Joint Genome Institute"/>
            <person name="Roman V.A."/>
            <person name="Bojanowski C."/>
            <person name="Crable B.R."/>
            <person name="Wagner D.N."/>
            <person name="Hung C.S."/>
            <person name="Nadeau L.J."/>
            <person name="Schratz L."/>
            <person name="Haridas S."/>
            <person name="Pangilinan J."/>
            <person name="Lipzen A."/>
            <person name="Na H."/>
            <person name="Yan M."/>
            <person name="Ng V."/>
            <person name="Grigoriev I.V."/>
            <person name="Spatafora J.W."/>
            <person name="Barlow D."/>
            <person name="Biffinger J."/>
            <person name="Kelley-Loughnane N."/>
            <person name="Varaljay V.A."/>
            <person name="Crookes-Goodson W.J."/>
        </authorList>
    </citation>
    <scope>NUCLEOTIDE SEQUENCE</scope>
    <source>
        <strain evidence="2">5307AH</strain>
    </source>
</reference>
<feature type="compositionally biased region" description="Polar residues" evidence="1">
    <location>
        <begin position="585"/>
        <end position="594"/>
    </location>
</feature>
<dbReference type="Proteomes" id="UP001182556">
    <property type="component" value="Unassembled WGS sequence"/>
</dbReference>
<evidence type="ECO:0000313" key="2">
    <source>
        <dbReference type="EMBL" id="KAK1926799.1"/>
    </source>
</evidence>
<keyword evidence="3" id="KW-1185">Reference proteome</keyword>
<feature type="region of interest" description="Disordered" evidence="1">
    <location>
        <begin position="510"/>
        <end position="624"/>
    </location>
</feature>
<feature type="compositionally biased region" description="Acidic residues" evidence="1">
    <location>
        <begin position="311"/>
        <end position="320"/>
    </location>
</feature>
<feature type="region of interest" description="Disordered" evidence="1">
    <location>
        <begin position="693"/>
        <end position="759"/>
    </location>
</feature>
<dbReference type="AlphaFoldDB" id="A0AAD9L8Y7"/>
<protein>
    <submittedName>
        <fullName evidence="2">Uncharacterized protein</fullName>
    </submittedName>
</protein>
<gene>
    <name evidence="2" type="ORF">DB88DRAFT_181817</name>
</gene>
<feature type="compositionally biased region" description="Low complexity" evidence="1">
    <location>
        <begin position="232"/>
        <end position="251"/>
    </location>
</feature>